<dbReference type="CDD" id="cd06530">
    <property type="entry name" value="S26_SPase_I"/>
    <property type="match status" value="1"/>
</dbReference>
<evidence type="ECO:0000313" key="7">
    <source>
        <dbReference type="EMBL" id="TFE04015.1"/>
    </source>
</evidence>
<evidence type="ECO:0000256" key="6">
    <source>
        <dbReference type="SAM" id="Phobius"/>
    </source>
</evidence>
<dbReference type="OrthoDB" id="2243765at2"/>
<evidence type="ECO:0000256" key="1">
    <source>
        <dbReference type="ARBA" id="ARBA00004370"/>
    </source>
</evidence>
<evidence type="ECO:0000256" key="3">
    <source>
        <dbReference type="ARBA" id="ARBA00022989"/>
    </source>
</evidence>
<sequence length="177" mass="19326">MNWLRLNVKQVLKQAAVVMIVLVALSVVISRMTGADPSLFGYQFKNVLSGSMEPVFMTGSVIQIKKTTAEGTEYETGDVITFHRDNMLITHRIIEKITNDQTVIYRTQGDNNDGPDIDPVSSDAIVGKYTGLTIPYIGYPLGFANSKIGALILLLIPGVIFLVIGIGQVRGVQLGRE</sequence>
<protein>
    <recommendedName>
        <fullName evidence="5">Signal peptidase I</fullName>
        <ecNumber evidence="5">3.4.21.89</ecNumber>
    </recommendedName>
</protein>
<keyword evidence="4 6" id="KW-0472">Membrane</keyword>
<dbReference type="GO" id="GO:0006465">
    <property type="term" value="P:signal peptide processing"/>
    <property type="evidence" value="ECO:0007669"/>
    <property type="project" value="UniProtKB-UniRule"/>
</dbReference>
<evidence type="ECO:0000256" key="4">
    <source>
        <dbReference type="ARBA" id="ARBA00023136"/>
    </source>
</evidence>
<name>A0A4Y8LST1_9BACL</name>
<dbReference type="Proteomes" id="UP000297776">
    <property type="component" value="Unassembled WGS sequence"/>
</dbReference>
<feature type="transmembrane region" description="Helical" evidence="6">
    <location>
        <begin position="148"/>
        <end position="167"/>
    </location>
</feature>
<keyword evidence="2 6" id="KW-0812">Transmembrane</keyword>
<keyword evidence="7" id="KW-0378">Hydrolase</keyword>
<accession>A0A4Y8LST1</accession>
<evidence type="ECO:0000313" key="8">
    <source>
        <dbReference type="Proteomes" id="UP000297776"/>
    </source>
</evidence>
<dbReference type="PANTHER" id="PTHR10806:SF6">
    <property type="entry name" value="SIGNAL PEPTIDASE COMPLEX CATALYTIC SUBUNIT SEC11"/>
    <property type="match status" value="1"/>
</dbReference>
<dbReference type="NCBIfam" id="TIGR02228">
    <property type="entry name" value="sigpep_I_arch"/>
    <property type="match status" value="1"/>
</dbReference>
<evidence type="ECO:0000256" key="5">
    <source>
        <dbReference type="NCBIfam" id="TIGR02228"/>
    </source>
</evidence>
<dbReference type="GO" id="GO:0009003">
    <property type="term" value="F:signal peptidase activity"/>
    <property type="evidence" value="ECO:0007669"/>
    <property type="project" value="UniProtKB-EC"/>
</dbReference>
<dbReference type="RefSeq" id="WP_134378883.1">
    <property type="nucleotide sequence ID" value="NZ_SORX01000001.1"/>
</dbReference>
<dbReference type="GO" id="GO:0004252">
    <property type="term" value="F:serine-type endopeptidase activity"/>
    <property type="evidence" value="ECO:0007669"/>
    <property type="project" value="UniProtKB-UniRule"/>
</dbReference>
<dbReference type="PRINTS" id="PR00728">
    <property type="entry name" value="SIGNALPTASE"/>
</dbReference>
<keyword evidence="8" id="KW-1185">Reference proteome</keyword>
<dbReference type="EC" id="3.4.21.89" evidence="5"/>
<organism evidence="7 8">
    <name type="scientific">Jeotgalibacillus salarius</name>
    <dbReference type="NCBI Taxonomy" id="546023"/>
    <lineage>
        <taxon>Bacteria</taxon>
        <taxon>Bacillati</taxon>
        <taxon>Bacillota</taxon>
        <taxon>Bacilli</taxon>
        <taxon>Bacillales</taxon>
        <taxon>Caryophanaceae</taxon>
        <taxon>Jeotgalibacillus</taxon>
    </lineage>
</organism>
<dbReference type="GO" id="GO:0016020">
    <property type="term" value="C:membrane"/>
    <property type="evidence" value="ECO:0007669"/>
    <property type="project" value="UniProtKB-SubCell"/>
</dbReference>
<dbReference type="EMBL" id="SORX01000001">
    <property type="protein sequence ID" value="TFE04015.1"/>
    <property type="molecule type" value="Genomic_DNA"/>
</dbReference>
<dbReference type="PANTHER" id="PTHR10806">
    <property type="entry name" value="SIGNAL PEPTIDASE COMPLEX CATALYTIC SUBUNIT SEC11"/>
    <property type="match status" value="1"/>
</dbReference>
<dbReference type="SUPFAM" id="SSF51306">
    <property type="entry name" value="LexA/Signal peptidase"/>
    <property type="match status" value="1"/>
</dbReference>
<proteinExistence type="predicted"/>
<dbReference type="InterPro" id="IPR001733">
    <property type="entry name" value="Peptidase_S26B"/>
</dbReference>
<dbReference type="InterPro" id="IPR036286">
    <property type="entry name" value="LexA/Signal_pep-like_sf"/>
</dbReference>
<keyword evidence="3 6" id="KW-1133">Transmembrane helix</keyword>
<gene>
    <name evidence="7" type="ORF">E2626_01415</name>
</gene>
<feature type="transmembrane region" description="Helical" evidence="6">
    <location>
        <begin position="12"/>
        <end position="32"/>
    </location>
</feature>
<reference evidence="7 8" key="1">
    <citation type="submission" date="2019-03" db="EMBL/GenBank/DDBJ databases">
        <authorList>
            <person name="Yang Y."/>
        </authorList>
    </citation>
    <scope>NUCLEOTIDE SEQUENCE [LARGE SCALE GENOMIC DNA]</scope>
    <source>
        <strain evidence="7 8">ASL-1</strain>
    </source>
</reference>
<dbReference type="InterPro" id="IPR019533">
    <property type="entry name" value="Peptidase_S26"/>
</dbReference>
<comment type="caution">
    <text evidence="7">The sequence shown here is derived from an EMBL/GenBank/DDBJ whole genome shotgun (WGS) entry which is preliminary data.</text>
</comment>
<dbReference type="NCBIfam" id="NF046067">
    <property type="entry name" value="SigPepSipWBacil"/>
    <property type="match status" value="1"/>
</dbReference>
<evidence type="ECO:0000256" key="2">
    <source>
        <dbReference type="ARBA" id="ARBA00022692"/>
    </source>
</evidence>
<dbReference type="AlphaFoldDB" id="A0A4Y8LST1"/>
<comment type="subcellular location">
    <subcellularLocation>
        <location evidence="1">Membrane</location>
    </subcellularLocation>
</comment>